<organism evidence="2 3">
    <name type="scientific">Rubroshorea leprosula</name>
    <dbReference type="NCBI Taxonomy" id="152421"/>
    <lineage>
        <taxon>Eukaryota</taxon>
        <taxon>Viridiplantae</taxon>
        <taxon>Streptophyta</taxon>
        <taxon>Embryophyta</taxon>
        <taxon>Tracheophyta</taxon>
        <taxon>Spermatophyta</taxon>
        <taxon>Magnoliopsida</taxon>
        <taxon>eudicotyledons</taxon>
        <taxon>Gunneridae</taxon>
        <taxon>Pentapetalae</taxon>
        <taxon>rosids</taxon>
        <taxon>malvids</taxon>
        <taxon>Malvales</taxon>
        <taxon>Dipterocarpaceae</taxon>
        <taxon>Rubroshorea</taxon>
    </lineage>
</organism>
<dbReference type="AlphaFoldDB" id="A0AAV5LT46"/>
<feature type="compositionally biased region" description="Basic and acidic residues" evidence="1">
    <location>
        <begin position="48"/>
        <end position="59"/>
    </location>
</feature>
<evidence type="ECO:0000256" key="1">
    <source>
        <dbReference type="SAM" id="MobiDB-lite"/>
    </source>
</evidence>
<keyword evidence="3" id="KW-1185">Reference proteome</keyword>
<proteinExistence type="predicted"/>
<comment type="caution">
    <text evidence="2">The sequence shown here is derived from an EMBL/GenBank/DDBJ whole genome shotgun (WGS) entry which is preliminary data.</text>
</comment>
<dbReference type="Proteomes" id="UP001054252">
    <property type="component" value="Unassembled WGS sequence"/>
</dbReference>
<protein>
    <submittedName>
        <fullName evidence="2">Uncharacterized protein</fullName>
    </submittedName>
</protein>
<sequence length="306" mass="34184">MYLTSADCIETAELYGPSAFSEAKMDKFLNAVGGVAIPKKLRKKSKTSTKEVNEVEAGKELAPSTSAGVEEVRPRLELKRKGNEEVAALQRKKKVVEQEVRGSEVLQFVPWPPFVELDLELKESEAEGAEVRALVKGKGLIAPLSFKSNMFDAKNATGARRFINATFPEVDKCQARDKAMRYCGATVVKHALESVSWVNGLAQEFMESVKECSLLQRQKNVKTEYPEVDITKVTFDEQEERVQENSESMSTDFHLQIKLRWDHDAEGRTVLPPNFDFEFVAMEEEKAEVEGAEVGAKVEGAEVEES</sequence>
<name>A0AAV5LT46_9ROSI</name>
<gene>
    <name evidence="2" type="ORF">SLEP1_g48005</name>
</gene>
<evidence type="ECO:0000313" key="3">
    <source>
        <dbReference type="Proteomes" id="UP001054252"/>
    </source>
</evidence>
<feature type="region of interest" description="Disordered" evidence="1">
    <location>
        <begin position="46"/>
        <end position="69"/>
    </location>
</feature>
<reference evidence="2 3" key="1">
    <citation type="journal article" date="2021" name="Commun. Biol.">
        <title>The genome of Shorea leprosula (Dipterocarpaceae) highlights the ecological relevance of drought in aseasonal tropical rainforests.</title>
        <authorList>
            <person name="Ng K.K.S."/>
            <person name="Kobayashi M.J."/>
            <person name="Fawcett J.A."/>
            <person name="Hatakeyama M."/>
            <person name="Paape T."/>
            <person name="Ng C.H."/>
            <person name="Ang C.C."/>
            <person name="Tnah L.H."/>
            <person name="Lee C.T."/>
            <person name="Nishiyama T."/>
            <person name="Sese J."/>
            <person name="O'Brien M.J."/>
            <person name="Copetti D."/>
            <person name="Mohd Noor M.I."/>
            <person name="Ong R.C."/>
            <person name="Putra M."/>
            <person name="Sireger I.Z."/>
            <person name="Indrioko S."/>
            <person name="Kosugi Y."/>
            <person name="Izuno A."/>
            <person name="Isagi Y."/>
            <person name="Lee S.L."/>
            <person name="Shimizu K.K."/>
        </authorList>
    </citation>
    <scope>NUCLEOTIDE SEQUENCE [LARGE SCALE GENOMIC DNA]</scope>
    <source>
        <strain evidence="2">214</strain>
    </source>
</reference>
<dbReference type="EMBL" id="BPVZ01000141">
    <property type="protein sequence ID" value="GKV40348.1"/>
    <property type="molecule type" value="Genomic_DNA"/>
</dbReference>
<accession>A0AAV5LT46</accession>
<evidence type="ECO:0000313" key="2">
    <source>
        <dbReference type="EMBL" id="GKV40348.1"/>
    </source>
</evidence>